<reference evidence="5" key="1">
    <citation type="journal article" date="2015" name="Microbiology">
        <title>Genome of Methanoregula boonei 6A8 reveals adaptations to oligotrophic peatland environments.</title>
        <authorList>
            <person name="Braeuer S."/>
            <person name="Cadillo-Quiroz H."/>
            <person name="Kyrpides N."/>
            <person name="Woyke T."/>
            <person name="Goodwin L."/>
            <person name="Detter C."/>
            <person name="Podell S."/>
            <person name="Yavitt J.B."/>
            <person name="Zinder S.H."/>
        </authorList>
    </citation>
    <scope>NUCLEOTIDE SEQUENCE [LARGE SCALE GENOMIC DNA]</scope>
    <source>
        <strain evidence="5">DSM 21154 / JCM 14090 / 6A8</strain>
    </source>
</reference>
<evidence type="ECO:0000256" key="1">
    <source>
        <dbReference type="SAM" id="Coils"/>
    </source>
</evidence>
<evidence type="ECO:0000256" key="2">
    <source>
        <dbReference type="SAM" id="MobiDB-lite"/>
    </source>
</evidence>
<feature type="transmembrane region" description="Helical" evidence="3">
    <location>
        <begin position="6"/>
        <end position="30"/>
    </location>
</feature>
<sequence length="174" mass="19032">MGTDLLTIIVFTVPIFISLEFILVIIPALMNRAKVKQKLQSPPDIPDILCRPLTPEDRLLMRSWYVDRSDSRSYIRQPLNIYPSSVPFRKAQKGSTGSDIPLQAAPGATGPGPANDWMAINKANGKIQNANNAIVNANRAISEANAAIERANVADLAWMDSLADIDPLVLVAKR</sequence>
<dbReference type="RefSeq" id="WP_012107944.1">
    <property type="nucleotide sequence ID" value="NC_009712.1"/>
</dbReference>
<dbReference type="GeneID" id="5411644"/>
<gene>
    <name evidence="4" type="ordered locus">Mboo_2368</name>
</gene>
<keyword evidence="1" id="KW-0175">Coiled coil</keyword>
<protein>
    <submittedName>
        <fullName evidence="4">Uncharacterized protein</fullName>
    </submittedName>
</protein>
<dbReference type="AlphaFoldDB" id="A7IAX1"/>
<feature type="region of interest" description="Disordered" evidence="2">
    <location>
        <begin position="90"/>
        <end position="111"/>
    </location>
</feature>
<evidence type="ECO:0000313" key="4">
    <source>
        <dbReference type="EMBL" id="ABS56882.1"/>
    </source>
</evidence>
<proteinExistence type="predicted"/>
<dbReference type="HOGENOM" id="CLU_1536652_0_0_2"/>
<organism evidence="4 5">
    <name type="scientific">Methanoregula boonei (strain DSM 21154 / JCM 14090 / 6A8)</name>
    <dbReference type="NCBI Taxonomy" id="456442"/>
    <lineage>
        <taxon>Archaea</taxon>
        <taxon>Methanobacteriati</taxon>
        <taxon>Methanobacteriota</taxon>
        <taxon>Stenosarchaea group</taxon>
        <taxon>Methanomicrobia</taxon>
        <taxon>Methanomicrobiales</taxon>
        <taxon>Methanoregulaceae</taxon>
        <taxon>Methanoregula</taxon>
    </lineage>
</organism>
<name>A7IAX1_METB6</name>
<keyword evidence="5" id="KW-1185">Reference proteome</keyword>
<dbReference type="Proteomes" id="UP000002408">
    <property type="component" value="Chromosome"/>
</dbReference>
<feature type="coiled-coil region" evidence="1">
    <location>
        <begin position="120"/>
        <end position="154"/>
    </location>
</feature>
<evidence type="ECO:0000313" key="5">
    <source>
        <dbReference type="Proteomes" id="UP000002408"/>
    </source>
</evidence>
<evidence type="ECO:0000256" key="3">
    <source>
        <dbReference type="SAM" id="Phobius"/>
    </source>
</evidence>
<keyword evidence="3" id="KW-1133">Transmembrane helix</keyword>
<dbReference type="EMBL" id="CP000780">
    <property type="protein sequence ID" value="ABS56882.1"/>
    <property type="molecule type" value="Genomic_DNA"/>
</dbReference>
<dbReference type="KEGG" id="mbn:Mboo_2368"/>
<accession>A7IAX1</accession>
<keyword evidence="3" id="KW-0812">Transmembrane</keyword>
<keyword evidence="3" id="KW-0472">Membrane</keyword>